<dbReference type="InterPro" id="IPR000701">
    <property type="entry name" value="SuccDH_FuR_B_TM-su"/>
</dbReference>
<dbReference type="GO" id="GO:0006099">
    <property type="term" value="P:tricarboxylic acid cycle"/>
    <property type="evidence" value="ECO:0007669"/>
    <property type="project" value="UniProtKB-UniPathway"/>
</dbReference>
<evidence type="ECO:0000256" key="17">
    <source>
        <dbReference type="PIRSR" id="PIRSR000169-2"/>
    </source>
</evidence>
<keyword evidence="8" id="KW-0816">Tricarboxylic acid cycle</keyword>
<comment type="cofactor">
    <cofactor evidence="17">
        <name>heme</name>
        <dbReference type="ChEBI" id="CHEBI:30413"/>
    </cofactor>
    <text evidence="17">The heme is bound between the two transmembrane subunits.</text>
</comment>
<feature type="transmembrane region" description="Helical" evidence="18">
    <location>
        <begin position="90"/>
        <end position="113"/>
    </location>
</feature>
<keyword evidence="10 18" id="KW-0812">Transmembrane</keyword>
<evidence type="ECO:0000256" key="5">
    <source>
        <dbReference type="ARBA" id="ARBA00022448"/>
    </source>
</evidence>
<dbReference type="InterPro" id="IPR034804">
    <property type="entry name" value="SQR/QFR_C/D"/>
</dbReference>
<evidence type="ECO:0000256" key="12">
    <source>
        <dbReference type="ARBA" id="ARBA00022982"/>
    </source>
</evidence>
<dbReference type="Proteomes" id="UP000295135">
    <property type="component" value="Unassembled WGS sequence"/>
</dbReference>
<keyword evidence="12" id="KW-0249">Electron transport</keyword>
<evidence type="ECO:0000256" key="13">
    <source>
        <dbReference type="ARBA" id="ARBA00022989"/>
    </source>
</evidence>
<dbReference type="RefSeq" id="WP_126460828.1">
    <property type="nucleotide sequence ID" value="NZ_AP018721.1"/>
</dbReference>
<evidence type="ECO:0000313" key="20">
    <source>
        <dbReference type="Proteomes" id="UP000295135"/>
    </source>
</evidence>
<keyword evidence="9 17" id="KW-0349">Heme</keyword>
<dbReference type="CDD" id="cd03494">
    <property type="entry name" value="SQR_TypeC_SdhD"/>
    <property type="match status" value="1"/>
</dbReference>
<evidence type="ECO:0000256" key="1">
    <source>
        <dbReference type="ARBA" id="ARBA00004050"/>
    </source>
</evidence>
<evidence type="ECO:0000256" key="4">
    <source>
        <dbReference type="ARBA" id="ARBA00019425"/>
    </source>
</evidence>
<evidence type="ECO:0000256" key="10">
    <source>
        <dbReference type="ARBA" id="ARBA00022692"/>
    </source>
</evidence>
<evidence type="ECO:0000256" key="7">
    <source>
        <dbReference type="ARBA" id="ARBA00022519"/>
    </source>
</evidence>
<feature type="transmembrane region" description="Helical" evidence="18">
    <location>
        <begin position="19"/>
        <end position="37"/>
    </location>
</feature>
<dbReference type="PANTHER" id="PTHR38689">
    <property type="entry name" value="SUCCINATE DEHYDROGENASE HYDROPHOBIC MEMBRANE ANCHOR SUBUNIT"/>
    <property type="match status" value="1"/>
</dbReference>
<dbReference type="Pfam" id="PF01127">
    <property type="entry name" value="Sdh_cyt"/>
    <property type="match status" value="1"/>
</dbReference>
<keyword evidence="11 17" id="KW-0479">Metal-binding</keyword>
<keyword evidence="20" id="KW-1185">Reference proteome</keyword>
<dbReference type="GO" id="GO:0020037">
    <property type="term" value="F:heme binding"/>
    <property type="evidence" value="ECO:0007669"/>
    <property type="project" value="InterPro"/>
</dbReference>
<evidence type="ECO:0000256" key="3">
    <source>
        <dbReference type="ARBA" id="ARBA00005163"/>
    </source>
</evidence>
<sequence>MPHVAGAHRGLDIWLIQRASALVLAIGLPAFLIYAASQPVLDYATWRGLFAPLPAKVGGLLCIAAVLVHAWIGLREIFIDYVHPLGLRLMLYFAFGVLYLGCLVWAVDILWGVR</sequence>
<gene>
    <name evidence="19" type="ORF">EDC61_1259</name>
</gene>
<dbReference type="PANTHER" id="PTHR38689:SF1">
    <property type="entry name" value="SUCCINATE DEHYDROGENASE HYDROPHOBIC MEMBRANE ANCHOR SUBUNIT"/>
    <property type="match status" value="1"/>
</dbReference>
<evidence type="ECO:0000256" key="11">
    <source>
        <dbReference type="ARBA" id="ARBA00022723"/>
    </source>
</evidence>
<reference evidence="19 20" key="1">
    <citation type="submission" date="2019-03" db="EMBL/GenBank/DDBJ databases">
        <title>Genomic Encyclopedia of Type Strains, Phase IV (KMG-IV): sequencing the most valuable type-strain genomes for metagenomic binning, comparative biology and taxonomic classification.</title>
        <authorList>
            <person name="Goeker M."/>
        </authorList>
    </citation>
    <scope>NUCLEOTIDE SEQUENCE [LARGE SCALE GENOMIC DNA]</scope>
    <source>
        <strain evidence="19 20">DSM 103923</strain>
    </source>
</reference>
<dbReference type="Gene3D" id="1.20.1300.10">
    <property type="entry name" value="Fumarate reductase/succinate dehydrogenase, transmembrane subunit"/>
    <property type="match status" value="1"/>
</dbReference>
<proteinExistence type="predicted"/>
<accession>A0A4R3JPQ9</accession>
<dbReference type="GO" id="GO:0005886">
    <property type="term" value="C:plasma membrane"/>
    <property type="evidence" value="ECO:0007669"/>
    <property type="project" value="UniProtKB-SubCell"/>
</dbReference>
<keyword evidence="14 17" id="KW-0408">Iron</keyword>
<name>A0A4R3JPQ9_9PROT</name>
<dbReference type="NCBIfam" id="TIGR02968">
    <property type="entry name" value="succ_dehyd_anc"/>
    <property type="match status" value="1"/>
</dbReference>
<evidence type="ECO:0000256" key="6">
    <source>
        <dbReference type="ARBA" id="ARBA00022475"/>
    </source>
</evidence>
<keyword evidence="5" id="KW-0813">Transport</keyword>
<keyword evidence="15 18" id="KW-0472">Membrane</keyword>
<evidence type="ECO:0000313" key="19">
    <source>
        <dbReference type="EMBL" id="TCS68608.1"/>
    </source>
</evidence>
<comment type="function">
    <text evidence="1">Membrane-anchoring subunit of succinate dehydrogenase (SDH).</text>
</comment>
<dbReference type="GO" id="GO:0009055">
    <property type="term" value="F:electron transfer activity"/>
    <property type="evidence" value="ECO:0007669"/>
    <property type="project" value="TreeGrafter"/>
</dbReference>
<evidence type="ECO:0000256" key="8">
    <source>
        <dbReference type="ARBA" id="ARBA00022532"/>
    </source>
</evidence>
<dbReference type="InterPro" id="IPR014312">
    <property type="entry name" value="Succ_DH_anchor"/>
</dbReference>
<dbReference type="EMBL" id="SLZY01000025">
    <property type="protein sequence ID" value="TCS68608.1"/>
    <property type="molecule type" value="Genomic_DNA"/>
</dbReference>
<feature type="binding site" description="axial binding residue" evidence="17">
    <location>
        <position position="69"/>
    </location>
    <ligand>
        <name>heme</name>
        <dbReference type="ChEBI" id="CHEBI:30413"/>
        <note>ligand shared with second transmembrane subunit</note>
    </ligand>
    <ligandPart>
        <name>Fe</name>
        <dbReference type="ChEBI" id="CHEBI:18248"/>
    </ligandPart>
</feature>
<evidence type="ECO:0000256" key="9">
    <source>
        <dbReference type="ARBA" id="ARBA00022617"/>
    </source>
</evidence>
<evidence type="ECO:0000256" key="14">
    <source>
        <dbReference type="ARBA" id="ARBA00023004"/>
    </source>
</evidence>
<evidence type="ECO:0000256" key="2">
    <source>
        <dbReference type="ARBA" id="ARBA00004429"/>
    </source>
</evidence>
<evidence type="ECO:0000256" key="18">
    <source>
        <dbReference type="SAM" id="Phobius"/>
    </source>
</evidence>
<dbReference type="GO" id="GO:0046872">
    <property type="term" value="F:metal ion binding"/>
    <property type="evidence" value="ECO:0007669"/>
    <property type="project" value="UniProtKB-KW"/>
</dbReference>
<evidence type="ECO:0000256" key="16">
    <source>
        <dbReference type="PIRSR" id="PIRSR000169-1"/>
    </source>
</evidence>
<feature type="binding site" evidence="16">
    <location>
        <position position="81"/>
    </location>
    <ligand>
        <name>a ubiquinone</name>
        <dbReference type="ChEBI" id="CHEBI:16389"/>
    </ligand>
</feature>
<organism evidence="19 20">
    <name type="scientific">Sulfuritortus calidifontis</name>
    <dbReference type="NCBI Taxonomy" id="1914471"/>
    <lineage>
        <taxon>Bacteria</taxon>
        <taxon>Pseudomonadati</taxon>
        <taxon>Pseudomonadota</taxon>
        <taxon>Betaproteobacteria</taxon>
        <taxon>Nitrosomonadales</taxon>
        <taxon>Thiobacillaceae</taxon>
        <taxon>Sulfuritortus</taxon>
    </lineage>
</organism>
<dbReference type="OrthoDB" id="5612767at2"/>
<dbReference type="AlphaFoldDB" id="A0A4R3JPQ9"/>
<dbReference type="GO" id="GO:0017004">
    <property type="term" value="P:cytochrome complex assembly"/>
    <property type="evidence" value="ECO:0007669"/>
    <property type="project" value="TreeGrafter"/>
</dbReference>
<comment type="subcellular location">
    <subcellularLocation>
        <location evidence="2">Cell inner membrane</location>
        <topology evidence="2">Multi-pass membrane protein</topology>
    </subcellularLocation>
</comment>
<feature type="transmembrane region" description="Helical" evidence="18">
    <location>
        <begin position="57"/>
        <end position="78"/>
    </location>
</feature>
<comment type="caution">
    <text evidence="19">The sequence shown here is derived from an EMBL/GenBank/DDBJ whole genome shotgun (WGS) entry which is preliminary data.</text>
</comment>
<keyword evidence="13 18" id="KW-1133">Transmembrane helix</keyword>
<keyword evidence="6" id="KW-1003">Cell membrane</keyword>
<dbReference type="PIRSF" id="PIRSF000169">
    <property type="entry name" value="SDH_D"/>
    <property type="match status" value="1"/>
</dbReference>
<dbReference type="SUPFAM" id="SSF81343">
    <property type="entry name" value="Fumarate reductase respiratory complex transmembrane subunits"/>
    <property type="match status" value="1"/>
</dbReference>
<dbReference type="UniPathway" id="UPA00223"/>
<protein>
    <recommendedName>
        <fullName evidence="4">Succinate dehydrogenase hydrophobic membrane anchor subunit</fullName>
    </recommendedName>
</protein>
<keyword evidence="7" id="KW-0997">Cell inner membrane</keyword>
<comment type="pathway">
    <text evidence="3">Carbohydrate metabolism; tricarboxylic acid cycle.</text>
</comment>
<evidence type="ECO:0000256" key="15">
    <source>
        <dbReference type="ARBA" id="ARBA00023136"/>
    </source>
</evidence>